<dbReference type="EMBL" id="CM023472">
    <property type="protein sequence ID" value="KAH7959083.1"/>
    <property type="molecule type" value="Genomic_DNA"/>
</dbReference>
<comment type="caution">
    <text evidence="1">The sequence shown here is derived from an EMBL/GenBank/DDBJ whole genome shotgun (WGS) entry which is preliminary data.</text>
</comment>
<protein>
    <submittedName>
        <fullName evidence="1">Uncharacterized protein</fullName>
    </submittedName>
</protein>
<evidence type="ECO:0000313" key="1">
    <source>
        <dbReference type="EMBL" id="KAH7959083.1"/>
    </source>
</evidence>
<accession>A0ACB8D412</accession>
<sequence length="627" mass="68108">MAVAAKAGNDPSTTQRMELEAAEARQDPIPGEDEYLQIMVRQMQEKLAKTKPTGSAPAAQQQAPKTGLAPAAGAASDSPRQGGQQVQWKPTQTPRIRPDELVIVLKPRLNVDLRAAFGPGGIGTAVQGLTGSTANAGVSVWPVWDQNIVVVGVKTEALASKLIGDVTLTIGDRQIPFHGHLKSAGETCKGVITVADTETSASLRHKLEWIDGEILYVRKLGTSNVAVVTFKGRRVPRFIHYCSENVPVRYYKKTVPACYRCGTLGHRADACPNPDDQRCIHCGANVNITPSGPTKHNCQPKCLICGGNHFTGSAECVGKFRKAWKPTPPHLKHGQPGHHKQGGPAPPANGVKKPQNSKQRKTGQPKPSNVQAGPRSKPPTFQAGDFPPLVSPQQKVSSWAGVASQPPATTSPSPSEIEISKQLEIMQKRIATLERENQALKAMQAPQRTELESMQASASSDEEQESGSDLSGYTSVSKTETVVTNSEGIETRLSRLATKFEEENKMIMEQNKLMVEHIIPQQVNLAVQAAIQDLKQSLVPILTASILQTIQNWLTPQLEEIKASTKMPEQRRRKIVHRNPANPESEGTMEQPIAHQIETSMPTQAPTQAPVVMMPPPQQKIHDGRHF</sequence>
<reference evidence="1" key="1">
    <citation type="submission" date="2020-05" db="EMBL/GenBank/DDBJ databases">
        <title>Large-scale comparative analyses of tick genomes elucidate their genetic diversity and vector capacities.</title>
        <authorList>
            <person name="Jia N."/>
            <person name="Wang J."/>
            <person name="Shi W."/>
            <person name="Du L."/>
            <person name="Sun Y."/>
            <person name="Zhan W."/>
            <person name="Jiang J."/>
            <person name="Wang Q."/>
            <person name="Zhang B."/>
            <person name="Ji P."/>
            <person name="Sakyi L.B."/>
            <person name="Cui X."/>
            <person name="Yuan T."/>
            <person name="Jiang B."/>
            <person name="Yang W."/>
            <person name="Lam T.T.-Y."/>
            <person name="Chang Q."/>
            <person name="Ding S."/>
            <person name="Wang X."/>
            <person name="Zhu J."/>
            <person name="Ruan X."/>
            <person name="Zhao L."/>
            <person name="Wei J."/>
            <person name="Que T."/>
            <person name="Du C."/>
            <person name="Cheng J."/>
            <person name="Dai P."/>
            <person name="Han X."/>
            <person name="Huang E."/>
            <person name="Gao Y."/>
            <person name="Liu J."/>
            <person name="Shao H."/>
            <person name="Ye R."/>
            <person name="Li L."/>
            <person name="Wei W."/>
            <person name="Wang X."/>
            <person name="Wang C."/>
            <person name="Yang T."/>
            <person name="Huo Q."/>
            <person name="Li W."/>
            <person name="Guo W."/>
            <person name="Chen H."/>
            <person name="Zhou L."/>
            <person name="Ni X."/>
            <person name="Tian J."/>
            <person name="Zhou Y."/>
            <person name="Sheng Y."/>
            <person name="Liu T."/>
            <person name="Pan Y."/>
            <person name="Xia L."/>
            <person name="Li J."/>
            <person name="Zhao F."/>
            <person name="Cao W."/>
        </authorList>
    </citation>
    <scope>NUCLEOTIDE SEQUENCE</scope>
    <source>
        <strain evidence="1">Dsil-2018</strain>
    </source>
</reference>
<keyword evidence="2" id="KW-1185">Reference proteome</keyword>
<evidence type="ECO:0000313" key="2">
    <source>
        <dbReference type="Proteomes" id="UP000821865"/>
    </source>
</evidence>
<proteinExistence type="predicted"/>
<name>A0ACB8D412_DERSI</name>
<dbReference type="Proteomes" id="UP000821865">
    <property type="component" value="Chromosome 3"/>
</dbReference>
<gene>
    <name evidence="1" type="ORF">HPB49_008140</name>
</gene>
<organism evidence="1 2">
    <name type="scientific">Dermacentor silvarum</name>
    <name type="common">Tick</name>
    <dbReference type="NCBI Taxonomy" id="543639"/>
    <lineage>
        <taxon>Eukaryota</taxon>
        <taxon>Metazoa</taxon>
        <taxon>Ecdysozoa</taxon>
        <taxon>Arthropoda</taxon>
        <taxon>Chelicerata</taxon>
        <taxon>Arachnida</taxon>
        <taxon>Acari</taxon>
        <taxon>Parasitiformes</taxon>
        <taxon>Ixodida</taxon>
        <taxon>Ixodoidea</taxon>
        <taxon>Ixodidae</taxon>
        <taxon>Rhipicephalinae</taxon>
        <taxon>Dermacentor</taxon>
    </lineage>
</organism>